<feature type="compositionally biased region" description="Polar residues" evidence="1">
    <location>
        <begin position="15"/>
        <end position="30"/>
    </location>
</feature>
<sequence>MAQNKRKNTVEEAKNQSMMDKTFNSLNSETGYKDTGNDAQVHGKARAVRQSENGSHM</sequence>
<proteinExistence type="predicted"/>
<feature type="region of interest" description="Disordered" evidence="1">
    <location>
        <begin position="1"/>
        <end position="57"/>
    </location>
</feature>
<dbReference type="EMBL" id="JAESWC010000002">
    <property type="protein sequence ID" value="MBL4935393.1"/>
    <property type="molecule type" value="Genomic_DNA"/>
</dbReference>
<dbReference type="Proteomes" id="UP000632377">
    <property type="component" value="Unassembled WGS sequence"/>
</dbReference>
<keyword evidence="3" id="KW-1185">Reference proteome</keyword>
<evidence type="ECO:0008006" key="4">
    <source>
        <dbReference type="Google" id="ProtNLM"/>
    </source>
</evidence>
<comment type="caution">
    <text evidence="2">The sequence shown here is derived from an EMBL/GenBank/DDBJ whole genome shotgun (WGS) entry which is preliminary data.</text>
</comment>
<accession>A0ABS1TBM2</accession>
<organism evidence="2 3">
    <name type="scientific">Clostridium rhizosphaerae</name>
    <dbReference type="NCBI Taxonomy" id="2803861"/>
    <lineage>
        <taxon>Bacteria</taxon>
        <taxon>Bacillati</taxon>
        <taxon>Bacillota</taxon>
        <taxon>Clostridia</taxon>
        <taxon>Eubacteriales</taxon>
        <taxon>Clostridiaceae</taxon>
        <taxon>Clostridium</taxon>
    </lineage>
</organism>
<dbReference type="RefSeq" id="WP_202747991.1">
    <property type="nucleotide sequence ID" value="NZ_JAESWC010000002.1"/>
</dbReference>
<reference evidence="2 3" key="1">
    <citation type="submission" date="2021-01" db="EMBL/GenBank/DDBJ databases">
        <title>Genome public.</title>
        <authorList>
            <person name="Liu C."/>
            <person name="Sun Q."/>
        </authorList>
    </citation>
    <scope>NUCLEOTIDE SEQUENCE [LARGE SCALE GENOMIC DNA]</scope>
    <source>
        <strain evidence="2 3">YIM B02515</strain>
    </source>
</reference>
<name>A0ABS1TBM2_9CLOT</name>
<evidence type="ECO:0000256" key="1">
    <source>
        <dbReference type="SAM" id="MobiDB-lite"/>
    </source>
</evidence>
<gene>
    <name evidence="2" type="ORF">JK636_06435</name>
</gene>
<evidence type="ECO:0000313" key="3">
    <source>
        <dbReference type="Proteomes" id="UP000632377"/>
    </source>
</evidence>
<protein>
    <recommendedName>
        <fullName evidence="4">Small, acid-soluble spore protein gamma-type</fullName>
    </recommendedName>
</protein>
<evidence type="ECO:0000313" key="2">
    <source>
        <dbReference type="EMBL" id="MBL4935393.1"/>
    </source>
</evidence>